<dbReference type="GO" id="GO:0005576">
    <property type="term" value="C:extracellular region"/>
    <property type="evidence" value="ECO:0007669"/>
    <property type="project" value="InterPro"/>
</dbReference>
<dbReference type="WBParaSite" id="ACRNAN_scaffold1792.g18139.t1">
    <property type="protein sequence ID" value="ACRNAN_scaffold1792.g18139.t1"/>
    <property type="gene ID" value="ACRNAN_scaffold1792.g18139"/>
</dbReference>
<dbReference type="PANTHER" id="PTHR10963:SF24">
    <property type="entry name" value="GLYCOSIDASE C21B10.07-RELATED"/>
    <property type="match status" value="1"/>
</dbReference>
<dbReference type="PROSITE" id="PS51762">
    <property type="entry name" value="GH16_2"/>
    <property type="match status" value="1"/>
</dbReference>
<dbReference type="InterPro" id="IPR013320">
    <property type="entry name" value="ConA-like_dom_sf"/>
</dbReference>
<dbReference type="Gene3D" id="3.50.4.10">
    <property type="entry name" value="Hepatocyte Growth Factor"/>
    <property type="match status" value="1"/>
</dbReference>
<protein>
    <submittedName>
        <fullName evidence="5">GH16 domain-containing protein</fullName>
    </submittedName>
</protein>
<dbReference type="Pfam" id="PF26113">
    <property type="entry name" value="GH16_XgeA"/>
    <property type="match status" value="1"/>
</dbReference>
<evidence type="ECO:0000313" key="5">
    <source>
        <dbReference type="WBParaSite" id="ACRNAN_scaffold1792.g18139.t1"/>
    </source>
</evidence>
<dbReference type="InterPro" id="IPR003609">
    <property type="entry name" value="Pan_app"/>
</dbReference>
<dbReference type="SUPFAM" id="SSF57414">
    <property type="entry name" value="Hairpin loop containing domain-like"/>
    <property type="match status" value="1"/>
</dbReference>
<reference evidence="5" key="1">
    <citation type="submission" date="2022-11" db="UniProtKB">
        <authorList>
            <consortium name="WormBaseParasite"/>
        </authorList>
    </citation>
    <scope>IDENTIFICATION</scope>
</reference>
<evidence type="ECO:0000259" key="3">
    <source>
        <dbReference type="PROSITE" id="PS51762"/>
    </source>
</evidence>
<dbReference type="Proteomes" id="UP000887540">
    <property type="component" value="Unplaced"/>
</dbReference>
<sequence length="269" mass="29967">MLLAPETFANRFLESCLSTTKGLTIAGNDLNGVKGAATDCCQLCQQKFGCRAWTWDSFNGGTCWLKNDTQPLSKSGSPGALTGFVSPSADRVYSTKYEWNATNFWDAPWHFDQWALTSVTKNVDKATAQSLNMIGYNNSRVYMGVDHVYPYPISGRPSIQIASTYLFNSGLFVLSLEHMPTGPGVWPSWWMTGPDWPNKGEIDIMEGIFNMTYNMNSILTGNTTKVSTHLMAHSTLFSMKLEAEFLQCNGIHKSRSEFGFSPKPTFQQI</sequence>
<keyword evidence="1" id="KW-0677">Repeat</keyword>
<keyword evidence="4" id="KW-1185">Reference proteome</keyword>
<dbReference type="PANTHER" id="PTHR10963">
    <property type="entry name" value="GLYCOSYL HYDROLASE-RELATED"/>
    <property type="match status" value="1"/>
</dbReference>
<dbReference type="SUPFAM" id="SSF49899">
    <property type="entry name" value="Concanavalin A-like lectins/glucanases"/>
    <property type="match status" value="1"/>
</dbReference>
<evidence type="ECO:0000313" key="4">
    <source>
        <dbReference type="Proteomes" id="UP000887540"/>
    </source>
</evidence>
<dbReference type="Pfam" id="PF14295">
    <property type="entry name" value="PAN_4"/>
    <property type="match status" value="1"/>
</dbReference>
<dbReference type="Gene3D" id="2.60.120.200">
    <property type="match status" value="1"/>
</dbReference>
<evidence type="ECO:0000256" key="2">
    <source>
        <dbReference type="ARBA" id="ARBA00023157"/>
    </source>
</evidence>
<proteinExistence type="predicted"/>
<dbReference type="GO" id="GO:0004553">
    <property type="term" value="F:hydrolase activity, hydrolyzing O-glycosyl compounds"/>
    <property type="evidence" value="ECO:0007669"/>
    <property type="project" value="InterPro"/>
</dbReference>
<dbReference type="CDD" id="cd01100">
    <property type="entry name" value="APPLE_Factor_XI_like"/>
    <property type="match status" value="1"/>
</dbReference>
<dbReference type="GO" id="GO:0009251">
    <property type="term" value="P:glucan catabolic process"/>
    <property type="evidence" value="ECO:0007669"/>
    <property type="project" value="TreeGrafter"/>
</dbReference>
<dbReference type="InterPro" id="IPR000177">
    <property type="entry name" value="Apple"/>
</dbReference>
<accession>A0A914D3K2</accession>
<dbReference type="AlphaFoldDB" id="A0A914D3K2"/>
<name>A0A914D3K2_9BILA</name>
<feature type="domain" description="GH16" evidence="3">
    <location>
        <begin position="72"/>
        <end position="269"/>
    </location>
</feature>
<evidence type="ECO:0000256" key="1">
    <source>
        <dbReference type="ARBA" id="ARBA00022737"/>
    </source>
</evidence>
<dbReference type="InterPro" id="IPR050546">
    <property type="entry name" value="Glycosyl_Hydrlase_16"/>
</dbReference>
<dbReference type="InterPro" id="IPR000757">
    <property type="entry name" value="Beta-glucanase-like"/>
</dbReference>
<organism evidence="4 5">
    <name type="scientific">Acrobeloides nanus</name>
    <dbReference type="NCBI Taxonomy" id="290746"/>
    <lineage>
        <taxon>Eukaryota</taxon>
        <taxon>Metazoa</taxon>
        <taxon>Ecdysozoa</taxon>
        <taxon>Nematoda</taxon>
        <taxon>Chromadorea</taxon>
        <taxon>Rhabditida</taxon>
        <taxon>Tylenchina</taxon>
        <taxon>Cephalobomorpha</taxon>
        <taxon>Cephaloboidea</taxon>
        <taxon>Cephalobidae</taxon>
        <taxon>Acrobeloides</taxon>
    </lineage>
</organism>
<dbReference type="GO" id="GO:0006508">
    <property type="term" value="P:proteolysis"/>
    <property type="evidence" value="ECO:0007669"/>
    <property type="project" value="InterPro"/>
</dbReference>
<keyword evidence="2" id="KW-1015">Disulfide bond</keyword>